<comment type="caution">
    <text evidence="1">The sequence shown here is derived from an EMBL/GenBank/DDBJ whole genome shotgun (WGS) entry which is preliminary data.</text>
</comment>
<evidence type="ECO:0000313" key="2">
    <source>
        <dbReference type="Proteomes" id="UP001207626"/>
    </source>
</evidence>
<keyword evidence="2" id="KW-1185">Reference proteome</keyword>
<dbReference type="RefSeq" id="WP_176392904.1">
    <property type="nucleotide sequence ID" value="NZ_JAMDLV010000005.1"/>
</dbReference>
<reference evidence="1 2" key="1">
    <citation type="submission" date="2022-05" db="EMBL/GenBank/DDBJ databases">
        <title>Genome Sequencing of Bee-Associated Microbes.</title>
        <authorList>
            <person name="Dunlap C."/>
        </authorList>
    </citation>
    <scope>NUCLEOTIDE SEQUENCE [LARGE SCALE GENOMIC DNA]</scope>
    <source>
        <strain evidence="1 2">NRRL NRS-1438</strain>
    </source>
</reference>
<protein>
    <submittedName>
        <fullName evidence="1">Uncharacterized protein</fullName>
    </submittedName>
</protein>
<evidence type="ECO:0000313" key="1">
    <source>
        <dbReference type="EMBL" id="MCY9518990.1"/>
    </source>
</evidence>
<organism evidence="1 2">
    <name type="scientific">Paenibacillus apiarius</name>
    <dbReference type="NCBI Taxonomy" id="46240"/>
    <lineage>
        <taxon>Bacteria</taxon>
        <taxon>Bacillati</taxon>
        <taxon>Bacillota</taxon>
        <taxon>Bacilli</taxon>
        <taxon>Bacillales</taxon>
        <taxon>Paenibacillaceae</taxon>
        <taxon>Paenibacillus</taxon>
    </lineage>
</organism>
<name>A0ABT4DP21_9BACL</name>
<gene>
    <name evidence="1" type="ORF">M5X09_04750</name>
</gene>
<proteinExistence type="predicted"/>
<sequence length="49" mass="5439">MLAYGCLGILFLFVAVKSIRYWVRRKSTPSHADIDQTLLTILNGESGPS</sequence>
<dbReference type="Proteomes" id="UP001207626">
    <property type="component" value="Unassembled WGS sequence"/>
</dbReference>
<dbReference type="EMBL" id="JAMDLW010000004">
    <property type="protein sequence ID" value="MCY9518990.1"/>
    <property type="molecule type" value="Genomic_DNA"/>
</dbReference>
<accession>A0ABT4DP21</accession>